<dbReference type="EMBL" id="JAYFSJ010000003">
    <property type="protein sequence ID" value="MEN7430304.1"/>
    <property type="molecule type" value="Genomic_DNA"/>
</dbReference>
<evidence type="ECO:0000313" key="2">
    <source>
        <dbReference type="Proteomes" id="UP001405405"/>
    </source>
</evidence>
<keyword evidence="2" id="KW-1185">Reference proteome</keyword>
<reference evidence="1 2" key="1">
    <citation type="submission" date="2023-12" db="EMBL/GenBank/DDBJ databases">
        <title>Chromobacterium sp. strain TRC.1.1.SA producing antimicrobial pigment.</title>
        <authorList>
            <person name="Verma N."/>
            <person name="Choksket S."/>
            <person name="Pinnaka A.K."/>
            <person name="Korpole S."/>
        </authorList>
    </citation>
    <scope>NUCLEOTIDE SEQUENCE [LARGE SCALE GENOMIC DNA]</scope>
    <source>
        <strain evidence="1 2">TRC1.1.SA</strain>
    </source>
</reference>
<protein>
    <submittedName>
        <fullName evidence="1">Uncharacterized protein</fullName>
    </submittedName>
</protein>
<gene>
    <name evidence="1" type="ORF">VA599_06060</name>
</gene>
<accession>A0ABV0CJX7</accession>
<comment type="caution">
    <text evidence="1">The sequence shown here is derived from an EMBL/GenBank/DDBJ whole genome shotgun (WGS) entry which is preliminary data.</text>
</comment>
<name>A0ABV0CJX7_9NEIS</name>
<dbReference type="RefSeq" id="WP_346787943.1">
    <property type="nucleotide sequence ID" value="NZ_JAYFSJ010000003.1"/>
</dbReference>
<evidence type="ECO:0000313" key="1">
    <source>
        <dbReference type="EMBL" id="MEN7430304.1"/>
    </source>
</evidence>
<sequence length="201" mass="23538">MKSKEVSQRLKSLIDRKYPSRGRFGVLASTSAITEARWRNFYYGKQEAALDMIDFWCKAFPDEKSWLLQGDDPDDKSNYPFHAGRIPVSRDEQTVAERLTWVIFEWASPTGEKLFQYLEEKADGQIKANEWAKVILGGEQPRLEMVILVGTYRPHFTEWILYGIVRSNSQVDPTDMTSVRRWIESEKEAQNKLYEYLRNDV</sequence>
<dbReference type="Proteomes" id="UP001405405">
    <property type="component" value="Unassembled WGS sequence"/>
</dbReference>
<organism evidence="1 2">
    <name type="scientific">Chromobacterium indicum</name>
    <dbReference type="NCBI Taxonomy" id="3110228"/>
    <lineage>
        <taxon>Bacteria</taxon>
        <taxon>Pseudomonadati</taxon>
        <taxon>Pseudomonadota</taxon>
        <taxon>Betaproteobacteria</taxon>
        <taxon>Neisseriales</taxon>
        <taxon>Chromobacteriaceae</taxon>
        <taxon>Chromobacterium</taxon>
    </lineage>
</organism>
<proteinExistence type="predicted"/>